<dbReference type="InterPro" id="IPR009057">
    <property type="entry name" value="Homeodomain-like_sf"/>
</dbReference>
<dbReference type="EMBL" id="BNJK01000002">
    <property type="protein sequence ID" value="GHP00001.1"/>
    <property type="molecule type" value="Genomic_DNA"/>
</dbReference>
<dbReference type="EMBL" id="BNJK01000001">
    <property type="protein sequence ID" value="GHO97495.1"/>
    <property type="molecule type" value="Genomic_DNA"/>
</dbReference>
<feature type="coiled-coil region" evidence="1">
    <location>
        <begin position="62"/>
        <end position="89"/>
    </location>
</feature>
<accession>A0A8J3IES3</accession>
<keyword evidence="7" id="KW-1185">Reference proteome</keyword>
<dbReference type="AlphaFoldDB" id="A0A8J3IES3"/>
<dbReference type="EMBL" id="BNJK01000001">
    <property type="protein sequence ID" value="GHO90297.1"/>
    <property type="molecule type" value="Genomic_DNA"/>
</dbReference>
<dbReference type="Pfam" id="PF01527">
    <property type="entry name" value="HTH_Tnp_1"/>
    <property type="match status" value="1"/>
</dbReference>
<dbReference type="GO" id="GO:0003677">
    <property type="term" value="F:DNA binding"/>
    <property type="evidence" value="ECO:0007669"/>
    <property type="project" value="InterPro"/>
</dbReference>
<dbReference type="SUPFAM" id="SSF46689">
    <property type="entry name" value="Homeodomain-like"/>
    <property type="match status" value="1"/>
</dbReference>
<dbReference type="GO" id="GO:0006313">
    <property type="term" value="P:DNA transposition"/>
    <property type="evidence" value="ECO:0007669"/>
    <property type="project" value="InterPro"/>
</dbReference>
<dbReference type="EMBL" id="BNJK01000004">
    <property type="protein sequence ID" value="GHP01173.1"/>
    <property type="molecule type" value="Genomic_DNA"/>
</dbReference>
<dbReference type="PANTHER" id="PTHR33215">
    <property type="entry name" value="PROTEIN DISTAL ANTENNA"/>
    <property type="match status" value="1"/>
</dbReference>
<dbReference type="Proteomes" id="UP000597444">
    <property type="component" value="Unassembled WGS sequence"/>
</dbReference>
<evidence type="ECO:0000313" key="4">
    <source>
        <dbReference type="EMBL" id="GHP00001.1"/>
    </source>
</evidence>
<dbReference type="RefSeq" id="WP_220201268.1">
    <property type="nucleotide sequence ID" value="NZ_BNJK01000001.1"/>
</dbReference>
<evidence type="ECO:0000313" key="5">
    <source>
        <dbReference type="EMBL" id="GHP00427.1"/>
    </source>
</evidence>
<evidence type="ECO:0000313" key="6">
    <source>
        <dbReference type="EMBL" id="GHP01173.1"/>
    </source>
</evidence>
<dbReference type="EMBL" id="BNJK01000002">
    <property type="protein sequence ID" value="GHP00427.1"/>
    <property type="molecule type" value="Genomic_DNA"/>
</dbReference>
<evidence type="ECO:0000313" key="2">
    <source>
        <dbReference type="EMBL" id="GHO90297.1"/>
    </source>
</evidence>
<keyword evidence="1" id="KW-0175">Coiled coil</keyword>
<dbReference type="Gene3D" id="1.10.10.60">
    <property type="entry name" value="Homeodomain-like"/>
    <property type="match status" value="1"/>
</dbReference>
<proteinExistence type="predicted"/>
<gene>
    <name evidence="2" type="ORF">KSF_003450</name>
    <name evidence="3" type="ORF">KSF_075430</name>
    <name evidence="4" type="ORF">KSF_100480</name>
    <name evidence="5" type="ORF">KSF_104740</name>
    <name evidence="6" type="ORF">KSF_112200</name>
</gene>
<protein>
    <submittedName>
        <fullName evidence="2">Transposase</fullName>
    </submittedName>
</protein>
<evidence type="ECO:0000256" key="1">
    <source>
        <dbReference type="SAM" id="Coils"/>
    </source>
</evidence>
<evidence type="ECO:0000313" key="3">
    <source>
        <dbReference type="EMBL" id="GHO97495.1"/>
    </source>
</evidence>
<dbReference type="GO" id="GO:0004803">
    <property type="term" value="F:transposase activity"/>
    <property type="evidence" value="ECO:0007669"/>
    <property type="project" value="InterPro"/>
</dbReference>
<organism evidence="2 7">
    <name type="scientific">Reticulibacter mediterranei</name>
    <dbReference type="NCBI Taxonomy" id="2778369"/>
    <lineage>
        <taxon>Bacteria</taxon>
        <taxon>Bacillati</taxon>
        <taxon>Chloroflexota</taxon>
        <taxon>Ktedonobacteria</taxon>
        <taxon>Ktedonobacterales</taxon>
        <taxon>Reticulibacteraceae</taxon>
        <taxon>Reticulibacter</taxon>
    </lineage>
</organism>
<dbReference type="PANTHER" id="PTHR33215:SF13">
    <property type="entry name" value="PROTEIN DISTAL ANTENNA"/>
    <property type="match status" value="1"/>
</dbReference>
<reference evidence="2" key="1">
    <citation type="submission" date="2020-10" db="EMBL/GenBank/DDBJ databases">
        <title>Taxonomic study of unclassified bacteria belonging to the class Ktedonobacteria.</title>
        <authorList>
            <person name="Yabe S."/>
            <person name="Wang C.M."/>
            <person name="Zheng Y."/>
            <person name="Sakai Y."/>
            <person name="Cavaletti L."/>
            <person name="Monciardini P."/>
            <person name="Donadio S."/>
        </authorList>
    </citation>
    <scope>NUCLEOTIDE SEQUENCE</scope>
    <source>
        <strain evidence="2">ID150040</strain>
    </source>
</reference>
<comment type="caution">
    <text evidence="2">The sequence shown here is derived from an EMBL/GenBank/DDBJ whole genome shotgun (WGS) entry which is preliminary data.</text>
</comment>
<sequence length="98" mass="11445">MQKKQRTFTREFKREAVQLAKTSGKPMIQIARDLGIADSTLHHWCKEFDEHGVQAFPGSGHQTPQEEEMRQLKRENELLRQERDILKKALGIFSRGQL</sequence>
<dbReference type="InterPro" id="IPR051839">
    <property type="entry name" value="RD_transcriptional_regulator"/>
</dbReference>
<name>A0A8J3IES3_9CHLR</name>
<dbReference type="InterPro" id="IPR002514">
    <property type="entry name" value="Transposase_8"/>
</dbReference>
<evidence type="ECO:0000313" key="7">
    <source>
        <dbReference type="Proteomes" id="UP000597444"/>
    </source>
</evidence>